<name>A0A1H1ZBC5_9ACTN</name>
<dbReference type="InterPro" id="IPR004358">
    <property type="entry name" value="Sig_transdc_His_kin-like_C"/>
</dbReference>
<evidence type="ECO:0000313" key="12">
    <source>
        <dbReference type="Proteomes" id="UP000198688"/>
    </source>
</evidence>
<accession>A0A1H1ZBC5</accession>
<evidence type="ECO:0000256" key="3">
    <source>
        <dbReference type="ARBA" id="ARBA00012438"/>
    </source>
</evidence>
<dbReference type="InterPro" id="IPR003018">
    <property type="entry name" value="GAF"/>
</dbReference>
<dbReference type="EMBL" id="LT629758">
    <property type="protein sequence ID" value="SDT30792.1"/>
    <property type="molecule type" value="Genomic_DNA"/>
</dbReference>
<gene>
    <name evidence="11" type="ORF">SAMN04489716_3227</name>
</gene>
<feature type="domain" description="PAC" evidence="10">
    <location>
        <begin position="538"/>
        <end position="589"/>
    </location>
</feature>
<evidence type="ECO:0000259" key="9">
    <source>
        <dbReference type="PROSITE" id="PS50112"/>
    </source>
</evidence>
<dbReference type="GO" id="GO:0005886">
    <property type="term" value="C:plasma membrane"/>
    <property type="evidence" value="ECO:0007669"/>
    <property type="project" value="UniProtKB-SubCell"/>
</dbReference>
<evidence type="ECO:0000256" key="1">
    <source>
        <dbReference type="ARBA" id="ARBA00000085"/>
    </source>
</evidence>
<proteinExistence type="predicted"/>
<evidence type="ECO:0000256" key="6">
    <source>
        <dbReference type="ARBA" id="ARBA00022777"/>
    </source>
</evidence>
<evidence type="ECO:0000256" key="4">
    <source>
        <dbReference type="ARBA" id="ARBA00022553"/>
    </source>
</evidence>
<evidence type="ECO:0000259" key="10">
    <source>
        <dbReference type="PROSITE" id="PS50113"/>
    </source>
</evidence>
<keyword evidence="6" id="KW-0418">Kinase</keyword>
<dbReference type="PANTHER" id="PTHR43304">
    <property type="entry name" value="PHYTOCHROME-LIKE PROTEIN CPH1"/>
    <property type="match status" value="1"/>
</dbReference>
<protein>
    <recommendedName>
        <fullName evidence="3">histidine kinase</fullName>
        <ecNumber evidence="3">2.7.13.3</ecNumber>
    </recommendedName>
</protein>
<dbReference type="SUPFAM" id="SSF55874">
    <property type="entry name" value="ATPase domain of HSP90 chaperone/DNA topoisomerase II/histidine kinase"/>
    <property type="match status" value="1"/>
</dbReference>
<dbReference type="Pfam" id="PF13188">
    <property type="entry name" value="PAS_8"/>
    <property type="match status" value="1"/>
</dbReference>
<feature type="domain" description="PAC" evidence="10">
    <location>
        <begin position="774"/>
        <end position="826"/>
    </location>
</feature>
<dbReference type="InterPro" id="IPR036890">
    <property type="entry name" value="HATPase_C_sf"/>
</dbReference>
<dbReference type="InterPro" id="IPR035965">
    <property type="entry name" value="PAS-like_dom_sf"/>
</dbReference>
<dbReference type="NCBIfam" id="TIGR00229">
    <property type="entry name" value="sensory_box"/>
    <property type="match status" value="5"/>
</dbReference>
<dbReference type="SUPFAM" id="SSF47384">
    <property type="entry name" value="Homodimeric domain of signal transducing histidine kinase"/>
    <property type="match status" value="1"/>
</dbReference>
<dbReference type="SMART" id="SM00091">
    <property type="entry name" value="PAS"/>
    <property type="match status" value="6"/>
</dbReference>
<dbReference type="PROSITE" id="PS50113">
    <property type="entry name" value="PAC"/>
    <property type="match status" value="5"/>
</dbReference>
<feature type="domain" description="PAC" evidence="10">
    <location>
        <begin position="211"/>
        <end position="263"/>
    </location>
</feature>
<dbReference type="Pfam" id="PF08448">
    <property type="entry name" value="PAS_4"/>
    <property type="match status" value="1"/>
</dbReference>
<dbReference type="InterPro" id="IPR005467">
    <property type="entry name" value="His_kinase_dom"/>
</dbReference>
<dbReference type="OrthoDB" id="9764154at2"/>
<dbReference type="Gene3D" id="3.30.450.40">
    <property type="match status" value="1"/>
</dbReference>
<dbReference type="SUPFAM" id="SSF55781">
    <property type="entry name" value="GAF domain-like"/>
    <property type="match status" value="2"/>
</dbReference>
<dbReference type="CDD" id="cd00130">
    <property type="entry name" value="PAS"/>
    <property type="match status" value="5"/>
</dbReference>
<feature type="domain" description="Histidine kinase" evidence="8">
    <location>
        <begin position="1105"/>
        <end position="1312"/>
    </location>
</feature>
<dbReference type="InterPro" id="IPR013655">
    <property type="entry name" value="PAS_fold_3"/>
</dbReference>
<dbReference type="SMART" id="SM00086">
    <property type="entry name" value="PAC"/>
    <property type="match status" value="5"/>
</dbReference>
<dbReference type="InterPro" id="IPR029016">
    <property type="entry name" value="GAF-like_dom_sf"/>
</dbReference>
<dbReference type="Gene3D" id="1.10.287.130">
    <property type="match status" value="1"/>
</dbReference>
<dbReference type="SMART" id="SM00065">
    <property type="entry name" value="GAF"/>
    <property type="match status" value="1"/>
</dbReference>
<dbReference type="Pfam" id="PF00512">
    <property type="entry name" value="HisKA"/>
    <property type="match status" value="1"/>
</dbReference>
<dbReference type="InterPro" id="IPR052162">
    <property type="entry name" value="Sensor_kinase/Photoreceptor"/>
</dbReference>
<keyword evidence="12" id="KW-1185">Reference proteome</keyword>
<dbReference type="Pfam" id="PF13426">
    <property type="entry name" value="PAS_9"/>
    <property type="match status" value="1"/>
</dbReference>
<keyword evidence="5" id="KW-0808">Transferase</keyword>
<comment type="subcellular location">
    <subcellularLocation>
        <location evidence="2">Cell membrane</location>
    </subcellularLocation>
</comment>
<reference evidence="11 12" key="1">
    <citation type="submission" date="2016-10" db="EMBL/GenBank/DDBJ databases">
        <authorList>
            <person name="de Groot N.N."/>
        </authorList>
    </citation>
    <scope>NUCLEOTIDE SEQUENCE [LARGE SCALE GENOMIC DNA]</scope>
    <source>
        <strain evidence="11 12">DSM 43941</strain>
    </source>
</reference>
<feature type="domain" description="PAS" evidence="9">
    <location>
        <begin position="461"/>
        <end position="509"/>
    </location>
</feature>
<evidence type="ECO:0000313" key="11">
    <source>
        <dbReference type="EMBL" id="SDT30792.1"/>
    </source>
</evidence>
<feature type="domain" description="PAS" evidence="9">
    <location>
        <begin position="37"/>
        <end position="85"/>
    </location>
</feature>
<evidence type="ECO:0000256" key="2">
    <source>
        <dbReference type="ARBA" id="ARBA00004236"/>
    </source>
</evidence>
<dbReference type="CDD" id="cd00082">
    <property type="entry name" value="HisKA"/>
    <property type="match status" value="1"/>
</dbReference>
<sequence>MGVGYLEPLVDRPVLAEAFARSPVPKVVTSLAPGEVGTLSEVNEAFCELLGYRRDQLIGRSWRGLVADEDVNGVNAVLSSMTLGKARYAAIERVLLRSDGTPVWVRAQTVVVNDGSGRAYAVGEILDSSGRKALAQSEARFRTMIDSSPIAMAVLGPDGDWLRTNPAVPELFGYTGLELARVPLPATVHPDDRDEVRAVFAELVSGERDGFRGRRRFQHKDGQELICLLSVTALRGGPGIAVQILAQIVDVTETAAAERASSRETVRLRSTIAVQREIAEVANDREAVLRLMTERALSVLPAGDGAGVQVLDPASGMLRSVAGIGRLAGREVPPMRPGEALAGLAMSSGGPVRCDDTGTDPRVNRSVAVSAGTRSLLLAPLRAPGSEPFGVLMVGSSRVAAFTEGDEQQLTLLADALGAALRHAEDIAARDESLERSTAALRSLEQERAAVMTALHQLARSERQFAEVFDHSPIAKIVIGVHGADRGRIVLANPAFCRLLGYHPSEALGLRWWDVTTWPIEEVEQELTILASGTRNRGVRESVLVRRDGSHLAVMSATSAIVDDEGVTGAVIQLLDMTAEREAQAAAVRELRRLRHTLAVQREILTVAADRDATIRVVAQRAVELFPAADGAAIELADGTTVVHGVTAGIRSTLVAPLHAGTGALQVTSGRAGAFDDADEQQLALLAESLSAALRHADDTVQRTRAVGELEVSENRFRLTFDNSPLGVALCSLQPGEVGRYVQVNPAMTVITGYSAAELITMTDSDLQRPQDAGLAERRYRHRDGHTIWVAVRTAVVRGPDGTPRYVVNQVEDVTARRAADAELRRHARALELIPDAVIVREMDGTIRWWNAGASDLYGWPLTAVQGKITHQLLATVFPGGVGGDEHARLMLRDGRWDGPLDHLTADGSTVTVLSRQVLHQPDADGDGESAPQILEINTDVTAARAAELALAESEQRFRGQFANSAVGQVIQALDGHLLAANAAYAAMLGRTVEEVVTFDNDDLLDPDDLVEHTRLTAGLFAGEAVAYTHQSRLRHAEGHWIDAEATVSLVRDNFGRPKHLIAVVTDVSVRRAAERARDDASAALAGRATELEAANQLKLDIIGMLGHEIGNPLTAIRGHAEVLVDDWSRLTDERRAKAIDAIYRQAGRLDDIVQEVLAMVTIESGTIHADRQALSVRTEIGRALSVLDEIVPVLGDDGRVVVHPGHLQQILVNLITNAAKYGGGATAIRIAEAERRVRITVEDHGPGVPDEFRGRLFDRLTRADRDARHVTGTGLGLYIVRGLAHANHGEIDYEPRPGGGSHFILELQATPD</sequence>
<dbReference type="PROSITE" id="PS50112">
    <property type="entry name" value="PAS"/>
    <property type="match status" value="4"/>
</dbReference>
<feature type="domain" description="PAC" evidence="10">
    <location>
        <begin position="89"/>
        <end position="140"/>
    </location>
</feature>
<dbReference type="SMART" id="SM00388">
    <property type="entry name" value="HisKA"/>
    <property type="match status" value="1"/>
</dbReference>
<dbReference type="Proteomes" id="UP000198688">
    <property type="component" value="Chromosome I"/>
</dbReference>
<dbReference type="EC" id="2.7.13.3" evidence="3"/>
<dbReference type="InterPro" id="IPR013656">
    <property type="entry name" value="PAS_4"/>
</dbReference>
<keyword evidence="4" id="KW-0597">Phosphoprotein</keyword>
<dbReference type="Gene3D" id="3.30.565.10">
    <property type="entry name" value="Histidine kinase-like ATPase, C-terminal domain"/>
    <property type="match status" value="1"/>
</dbReference>
<dbReference type="RefSeq" id="WP_092545395.1">
    <property type="nucleotide sequence ID" value="NZ_BOMJ01000005.1"/>
</dbReference>
<feature type="domain" description="PAS" evidence="9">
    <location>
        <begin position="823"/>
        <end position="868"/>
    </location>
</feature>
<dbReference type="InterPro" id="IPR013767">
    <property type="entry name" value="PAS_fold"/>
</dbReference>
<evidence type="ECO:0000256" key="7">
    <source>
        <dbReference type="ARBA" id="ARBA00023012"/>
    </source>
</evidence>
<dbReference type="PRINTS" id="PR00344">
    <property type="entry name" value="BCTRLSENSOR"/>
</dbReference>
<dbReference type="Gene3D" id="3.30.450.20">
    <property type="entry name" value="PAS domain"/>
    <property type="match status" value="6"/>
</dbReference>
<feature type="domain" description="PAC" evidence="10">
    <location>
        <begin position="1028"/>
        <end position="1080"/>
    </location>
</feature>
<evidence type="ECO:0000256" key="5">
    <source>
        <dbReference type="ARBA" id="ARBA00022679"/>
    </source>
</evidence>
<evidence type="ECO:0000259" key="8">
    <source>
        <dbReference type="PROSITE" id="PS50109"/>
    </source>
</evidence>
<dbReference type="Pfam" id="PF08447">
    <property type="entry name" value="PAS_3"/>
    <property type="match status" value="2"/>
</dbReference>
<feature type="domain" description="PAS" evidence="9">
    <location>
        <begin position="137"/>
        <end position="207"/>
    </location>
</feature>
<dbReference type="InterPro" id="IPR000014">
    <property type="entry name" value="PAS"/>
</dbReference>
<dbReference type="PROSITE" id="PS50109">
    <property type="entry name" value="HIS_KIN"/>
    <property type="match status" value="1"/>
</dbReference>
<dbReference type="InterPro" id="IPR003661">
    <property type="entry name" value="HisK_dim/P_dom"/>
</dbReference>
<dbReference type="SMART" id="SM00387">
    <property type="entry name" value="HATPase_c"/>
    <property type="match status" value="1"/>
</dbReference>
<dbReference type="GO" id="GO:0006355">
    <property type="term" value="P:regulation of DNA-templated transcription"/>
    <property type="evidence" value="ECO:0007669"/>
    <property type="project" value="InterPro"/>
</dbReference>
<comment type="catalytic activity">
    <reaction evidence="1">
        <text>ATP + protein L-histidine = ADP + protein N-phospho-L-histidine.</text>
        <dbReference type="EC" id="2.7.13.3"/>
    </reaction>
</comment>
<dbReference type="Pfam" id="PF02518">
    <property type="entry name" value="HATPase_c"/>
    <property type="match status" value="1"/>
</dbReference>
<dbReference type="Pfam" id="PF13185">
    <property type="entry name" value="GAF_2"/>
    <property type="match status" value="1"/>
</dbReference>
<dbReference type="InterPro" id="IPR000700">
    <property type="entry name" value="PAS-assoc_C"/>
</dbReference>
<organism evidence="11 12">
    <name type="scientific">Actinoplanes derwentensis</name>
    <dbReference type="NCBI Taxonomy" id="113562"/>
    <lineage>
        <taxon>Bacteria</taxon>
        <taxon>Bacillati</taxon>
        <taxon>Actinomycetota</taxon>
        <taxon>Actinomycetes</taxon>
        <taxon>Micromonosporales</taxon>
        <taxon>Micromonosporaceae</taxon>
        <taxon>Actinoplanes</taxon>
    </lineage>
</organism>
<dbReference type="SUPFAM" id="SSF55785">
    <property type="entry name" value="PYP-like sensor domain (PAS domain)"/>
    <property type="match status" value="6"/>
</dbReference>
<dbReference type="GO" id="GO:0000155">
    <property type="term" value="F:phosphorelay sensor kinase activity"/>
    <property type="evidence" value="ECO:0007669"/>
    <property type="project" value="InterPro"/>
</dbReference>
<keyword evidence="7" id="KW-0902">Two-component regulatory system</keyword>
<dbReference type="Pfam" id="PF00989">
    <property type="entry name" value="PAS"/>
    <property type="match status" value="1"/>
</dbReference>
<dbReference type="STRING" id="113562.SAMN04489716_3227"/>
<dbReference type="InterPro" id="IPR003594">
    <property type="entry name" value="HATPase_dom"/>
</dbReference>
<dbReference type="PANTHER" id="PTHR43304:SF1">
    <property type="entry name" value="PAC DOMAIN-CONTAINING PROTEIN"/>
    <property type="match status" value="1"/>
</dbReference>
<dbReference type="InterPro" id="IPR001610">
    <property type="entry name" value="PAC"/>
</dbReference>
<dbReference type="InterPro" id="IPR036097">
    <property type="entry name" value="HisK_dim/P_sf"/>
</dbReference>